<sequence>MGTLRLSSRVAGWRPVISLCFSREEVATNRVWSVAPPWNQTLNIIVDHSSKFYSQRSSYFPRFKFLAERHRPVFPMMQSVNADVSGMSSKAGNNDPNPSIFTSSAPAVSSSAVQPEDVLQFWYRDIDPQNSKYASEKWFEGGPEFDKEIEAKFGECLKLAAEGALEGWKDSLRGKVALIIVFDQFARNVHRDSPLAFANDEKAQKLTREMIAQGQDKELAPLERVFSYIPLMHSENLEDHNLAVSAFKGLAAEHSHNEHLHKQLLNFLSFEEKHKAVVEKFGRYPSRNKILGRENTPDELEHLSKGAGW</sequence>
<dbReference type="Proteomes" id="UP001605036">
    <property type="component" value="Unassembled WGS sequence"/>
</dbReference>
<accession>A0ABD1YQG5</accession>
<dbReference type="Pfam" id="PF06041">
    <property type="entry name" value="DUF924"/>
    <property type="match status" value="1"/>
</dbReference>
<dbReference type="SUPFAM" id="SSF48452">
    <property type="entry name" value="TPR-like"/>
    <property type="match status" value="1"/>
</dbReference>
<dbReference type="InterPro" id="IPR010323">
    <property type="entry name" value="DUF924"/>
</dbReference>
<organism evidence="1 2">
    <name type="scientific">Riccia fluitans</name>
    <dbReference type="NCBI Taxonomy" id="41844"/>
    <lineage>
        <taxon>Eukaryota</taxon>
        <taxon>Viridiplantae</taxon>
        <taxon>Streptophyta</taxon>
        <taxon>Embryophyta</taxon>
        <taxon>Marchantiophyta</taxon>
        <taxon>Marchantiopsida</taxon>
        <taxon>Marchantiidae</taxon>
        <taxon>Marchantiales</taxon>
        <taxon>Ricciaceae</taxon>
        <taxon>Riccia</taxon>
    </lineage>
</organism>
<proteinExistence type="predicted"/>
<dbReference type="Gene3D" id="1.25.40.10">
    <property type="entry name" value="Tetratricopeptide repeat domain"/>
    <property type="match status" value="1"/>
</dbReference>
<name>A0ABD1YQG5_9MARC</name>
<dbReference type="AlphaFoldDB" id="A0ABD1YQG5"/>
<gene>
    <name evidence="1" type="ORF">R1flu_016633</name>
</gene>
<keyword evidence="2" id="KW-1185">Reference proteome</keyword>
<evidence type="ECO:0000313" key="2">
    <source>
        <dbReference type="Proteomes" id="UP001605036"/>
    </source>
</evidence>
<reference evidence="1 2" key="1">
    <citation type="submission" date="2024-09" db="EMBL/GenBank/DDBJ databases">
        <title>Chromosome-scale assembly of Riccia fluitans.</title>
        <authorList>
            <person name="Paukszto L."/>
            <person name="Sawicki J."/>
            <person name="Karawczyk K."/>
            <person name="Piernik-Szablinska J."/>
            <person name="Szczecinska M."/>
            <person name="Mazdziarz M."/>
        </authorList>
    </citation>
    <scope>NUCLEOTIDE SEQUENCE [LARGE SCALE GENOMIC DNA]</scope>
    <source>
        <strain evidence="1">Rf_01</strain>
        <tissue evidence="1">Aerial parts of the thallus</tissue>
    </source>
</reference>
<protein>
    <recommendedName>
        <fullName evidence="3">DUF924-domain-containing protein</fullName>
    </recommendedName>
</protein>
<evidence type="ECO:0000313" key="1">
    <source>
        <dbReference type="EMBL" id="KAL2631947.1"/>
    </source>
</evidence>
<dbReference type="EMBL" id="JBHFFA010000004">
    <property type="protein sequence ID" value="KAL2631947.1"/>
    <property type="molecule type" value="Genomic_DNA"/>
</dbReference>
<dbReference type="InterPro" id="IPR011990">
    <property type="entry name" value="TPR-like_helical_dom_sf"/>
</dbReference>
<dbReference type="Gene3D" id="1.20.58.320">
    <property type="entry name" value="TPR-like"/>
    <property type="match status" value="1"/>
</dbReference>
<evidence type="ECO:0008006" key="3">
    <source>
        <dbReference type="Google" id="ProtNLM"/>
    </source>
</evidence>
<comment type="caution">
    <text evidence="1">The sequence shown here is derived from an EMBL/GenBank/DDBJ whole genome shotgun (WGS) entry which is preliminary data.</text>
</comment>